<accession>A0A7D6V6K7</accession>
<evidence type="ECO:0000256" key="1">
    <source>
        <dbReference type="ARBA" id="ARBA00001933"/>
    </source>
</evidence>
<dbReference type="GO" id="GO:0019148">
    <property type="term" value="F:D-cysteine desulfhydrase activity"/>
    <property type="evidence" value="ECO:0007669"/>
    <property type="project" value="TreeGrafter"/>
</dbReference>
<dbReference type="PANTHER" id="PTHR43780">
    <property type="entry name" value="1-AMINOCYCLOPROPANE-1-CARBOXYLATE DEAMINASE-RELATED"/>
    <property type="match status" value="1"/>
</dbReference>
<dbReference type="GO" id="GO:1901605">
    <property type="term" value="P:alpha-amino acid metabolic process"/>
    <property type="evidence" value="ECO:0007669"/>
    <property type="project" value="UniProtKB-ARBA"/>
</dbReference>
<keyword evidence="7" id="KW-1185">Reference proteome</keyword>
<dbReference type="InterPro" id="IPR027278">
    <property type="entry name" value="ACCD_DCysDesulf"/>
</dbReference>
<dbReference type="InterPro" id="IPR036052">
    <property type="entry name" value="TrpB-like_PALP_sf"/>
</dbReference>
<dbReference type="SUPFAM" id="SSF53686">
    <property type="entry name" value="Tryptophan synthase beta subunit-like PLP-dependent enzymes"/>
    <property type="match status" value="1"/>
</dbReference>
<sequence>MFQNAPVPAPALVTNWTVDTLVAVTPHLHQLHPELADSLPHLRLGTGPTPVRRLTHLDTRGADIWVKDDSVFGDGGWGGNKVRKLEWLLPDALRRGRATIVTVGGLGTNWGLATALYGREHGVKTVLALVDQPMDEHVRAQLERLRASGAELIFTRTKGRTILRAPWILARHFTGFRPPYLLPAGGSSPVGALGYVEAALELAAQVRAGELPEPGYVVTPVGSGGTVAGLSLGLRLAGLRTRVIGVVVNDTLRLDHSAIDGLAQRAARVLRERGARLQLSPLDNLEMATDWLGPGYGHETPEAVTAQRLSSDLEHMALEPVYTAKAMAALLDMNAHGRFGDDPVVFLNTNGPR</sequence>
<dbReference type="PIRSF" id="PIRSF006278">
    <property type="entry name" value="ACCD_DCysDesulf"/>
    <property type="match status" value="1"/>
</dbReference>
<evidence type="ECO:0000313" key="7">
    <source>
        <dbReference type="Proteomes" id="UP000515512"/>
    </source>
</evidence>
<feature type="domain" description="Tryptophan synthase beta chain-like PALP" evidence="5">
    <location>
        <begin position="43"/>
        <end position="349"/>
    </location>
</feature>
<dbReference type="EMBL" id="CP059399">
    <property type="protein sequence ID" value="QLY27631.1"/>
    <property type="molecule type" value="Genomic_DNA"/>
</dbReference>
<gene>
    <name evidence="6" type="ORF">H0264_19335</name>
</gene>
<comment type="similarity">
    <text evidence="2">Belongs to the ACC deaminase/D-cysteine desulfhydrase family.</text>
</comment>
<proteinExistence type="inferred from homology"/>
<dbReference type="Pfam" id="PF00291">
    <property type="entry name" value="PALP"/>
    <property type="match status" value="1"/>
</dbReference>
<evidence type="ECO:0000313" key="6">
    <source>
        <dbReference type="EMBL" id="QLY27631.1"/>
    </source>
</evidence>
<name>A0A7D6V6K7_9NOCA</name>
<protein>
    <submittedName>
        <fullName evidence="6">Pyridoxal-phosphate dependent enzyme</fullName>
    </submittedName>
</protein>
<dbReference type="KEGG" id="nhu:H0264_19335"/>
<evidence type="ECO:0000256" key="3">
    <source>
        <dbReference type="ARBA" id="ARBA00022898"/>
    </source>
</evidence>
<keyword evidence="3 4" id="KW-0663">Pyridoxal phosphate</keyword>
<evidence type="ECO:0000256" key="2">
    <source>
        <dbReference type="ARBA" id="ARBA00008639"/>
    </source>
</evidence>
<organism evidence="6 7">
    <name type="scientific">Nocardia huaxiensis</name>
    <dbReference type="NCBI Taxonomy" id="2755382"/>
    <lineage>
        <taxon>Bacteria</taxon>
        <taxon>Bacillati</taxon>
        <taxon>Actinomycetota</taxon>
        <taxon>Actinomycetes</taxon>
        <taxon>Mycobacteriales</taxon>
        <taxon>Nocardiaceae</taxon>
        <taxon>Nocardia</taxon>
    </lineage>
</organism>
<dbReference type="InterPro" id="IPR001926">
    <property type="entry name" value="TrpB-like_PALP"/>
</dbReference>
<comment type="cofactor">
    <cofactor evidence="1">
        <name>pyridoxal 5'-phosphate</name>
        <dbReference type="ChEBI" id="CHEBI:597326"/>
    </cofactor>
</comment>
<dbReference type="AlphaFoldDB" id="A0A7D6V6K7"/>
<reference evidence="6 7" key="1">
    <citation type="submission" date="2020-07" db="EMBL/GenBank/DDBJ databases">
        <authorList>
            <person name="Zhuang K."/>
            <person name="Ran Y."/>
        </authorList>
    </citation>
    <scope>NUCLEOTIDE SEQUENCE [LARGE SCALE GENOMIC DNA]</scope>
    <source>
        <strain evidence="6 7">WCH-YHL-001</strain>
    </source>
</reference>
<dbReference type="Gene3D" id="3.40.50.1100">
    <property type="match status" value="2"/>
</dbReference>
<dbReference type="PANTHER" id="PTHR43780:SF2">
    <property type="entry name" value="1-AMINOCYCLOPROPANE-1-CARBOXYLATE DEAMINASE-RELATED"/>
    <property type="match status" value="1"/>
</dbReference>
<dbReference type="Proteomes" id="UP000515512">
    <property type="component" value="Chromosome"/>
</dbReference>
<evidence type="ECO:0000256" key="4">
    <source>
        <dbReference type="PIRSR" id="PIRSR006278-2"/>
    </source>
</evidence>
<feature type="modified residue" description="N6-(pyridoxal phosphate)lysine" evidence="4">
    <location>
        <position position="81"/>
    </location>
</feature>
<evidence type="ECO:0000259" key="5">
    <source>
        <dbReference type="Pfam" id="PF00291"/>
    </source>
</evidence>